<dbReference type="Proteomes" id="UP000886998">
    <property type="component" value="Unassembled WGS sequence"/>
</dbReference>
<accession>A0A8X6YL59</accession>
<dbReference type="EMBL" id="BMAV01019485">
    <property type="protein sequence ID" value="GFY72497.1"/>
    <property type="molecule type" value="Genomic_DNA"/>
</dbReference>
<sequence length="87" mass="10013">MSLVLAYRRWSSLWCLEQELDRSAMRSSNKSRYIPTFNSGGITIQRDLCITTKIQIPLGWTDLEATEFSFGSSRKLRIPLGLWVIVC</sequence>
<evidence type="ECO:0000313" key="1">
    <source>
        <dbReference type="EMBL" id="GFY72497.1"/>
    </source>
</evidence>
<name>A0A8X6YL59_9ARAC</name>
<protein>
    <submittedName>
        <fullName evidence="1">Uncharacterized protein</fullName>
    </submittedName>
</protein>
<dbReference type="AlphaFoldDB" id="A0A8X6YL59"/>
<comment type="caution">
    <text evidence="1">The sequence shown here is derived from an EMBL/GenBank/DDBJ whole genome shotgun (WGS) entry which is preliminary data.</text>
</comment>
<proteinExistence type="predicted"/>
<keyword evidence="2" id="KW-1185">Reference proteome</keyword>
<organism evidence="1 2">
    <name type="scientific">Trichonephila inaurata madagascariensis</name>
    <dbReference type="NCBI Taxonomy" id="2747483"/>
    <lineage>
        <taxon>Eukaryota</taxon>
        <taxon>Metazoa</taxon>
        <taxon>Ecdysozoa</taxon>
        <taxon>Arthropoda</taxon>
        <taxon>Chelicerata</taxon>
        <taxon>Arachnida</taxon>
        <taxon>Araneae</taxon>
        <taxon>Araneomorphae</taxon>
        <taxon>Entelegynae</taxon>
        <taxon>Araneoidea</taxon>
        <taxon>Nephilidae</taxon>
        <taxon>Trichonephila</taxon>
        <taxon>Trichonephila inaurata</taxon>
    </lineage>
</organism>
<evidence type="ECO:0000313" key="2">
    <source>
        <dbReference type="Proteomes" id="UP000886998"/>
    </source>
</evidence>
<reference evidence="1" key="1">
    <citation type="submission" date="2020-08" db="EMBL/GenBank/DDBJ databases">
        <title>Multicomponent nature underlies the extraordinary mechanical properties of spider dragline silk.</title>
        <authorList>
            <person name="Kono N."/>
            <person name="Nakamura H."/>
            <person name="Mori M."/>
            <person name="Yoshida Y."/>
            <person name="Ohtoshi R."/>
            <person name="Malay A.D."/>
            <person name="Moran D.A.P."/>
            <person name="Tomita M."/>
            <person name="Numata K."/>
            <person name="Arakawa K."/>
        </authorList>
    </citation>
    <scope>NUCLEOTIDE SEQUENCE</scope>
</reference>
<gene>
    <name evidence="1" type="ORF">TNIN_156421</name>
</gene>